<reference evidence="10 11" key="1">
    <citation type="submission" date="2018-11" db="EMBL/GenBank/DDBJ databases">
        <title>Draft genome of Simplicispira Flexivirga sp. BO-16.</title>
        <authorList>
            <person name="Im W.T."/>
        </authorList>
    </citation>
    <scope>NUCLEOTIDE SEQUENCE [LARGE SCALE GENOMIC DNA]</scope>
    <source>
        <strain evidence="10 11">BO-16</strain>
    </source>
</reference>
<dbReference type="PIRSF" id="PIRSF016578">
    <property type="entry name" value="HsaA"/>
    <property type="match status" value="1"/>
</dbReference>
<comment type="caution">
    <text evidence="10">The sequence shown here is derived from an EMBL/GenBank/DDBJ whole genome shotgun (WGS) entry which is preliminary data.</text>
</comment>
<dbReference type="Gene3D" id="1.10.540.10">
    <property type="entry name" value="Acyl-CoA dehydrogenase/oxidase, N-terminal domain"/>
    <property type="match status" value="1"/>
</dbReference>
<dbReference type="InterPro" id="IPR013786">
    <property type="entry name" value="AcylCoA_DH/ox_N"/>
</dbReference>
<name>A0A3M9MHR5_9MICO</name>
<dbReference type="Proteomes" id="UP000271678">
    <property type="component" value="Unassembled WGS sequence"/>
</dbReference>
<evidence type="ECO:0000313" key="11">
    <source>
        <dbReference type="Proteomes" id="UP000271678"/>
    </source>
</evidence>
<comment type="similarity">
    <text evidence="2 6">Belongs to the acyl-CoA dehydrogenase family.</text>
</comment>
<feature type="domain" description="Acyl-CoA oxidase/dehydrogenase middle" evidence="8">
    <location>
        <begin position="119"/>
        <end position="215"/>
    </location>
</feature>
<evidence type="ECO:0000256" key="6">
    <source>
        <dbReference type="RuleBase" id="RU362125"/>
    </source>
</evidence>
<keyword evidence="3 6" id="KW-0285">Flavoprotein</keyword>
<dbReference type="InterPro" id="IPR036250">
    <property type="entry name" value="AcylCo_DH-like_C"/>
</dbReference>
<keyword evidence="4 6" id="KW-0274">FAD</keyword>
<evidence type="ECO:0000256" key="4">
    <source>
        <dbReference type="ARBA" id="ARBA00022827"/>
    </source>
</evidence>
<evidence type="ECO:0000256" key="3">
    <source>
        <dbReference type="ARBA" id="ARBA00022630"/>
    </source>
</evidence>
<evidence type="ECO:0000313" key="10">
    <source>
        <dbReference type="EMBL" id="RNI24697.1"/>
    </source>
</evidence>
<evidence type="ECO:0000259" key="7">
    <source>
        <dbReference type="Pfam" id="PF00441"/>
    </source>
</evidence>
<dbReference type="PANTHER" id="PTHR43884">
    <property type="entry name" value="ACYL-COA DEHYDROGENASE"/>
    <property type="match status" value="1"/>
</dbReference>
<dbReference type="SUPFAM" id="SSF47203">
    <property type="entry name" value="Acyl-CoA dehydrogenase C-terminal domain-like"/>
    <property type="match status" value="1"/>
</dbReference>
<dbReference type="InterPro" id="IPR009075">
    <property type="entry name" value="AcylCo_DH/oxidase_C"/>
</dbReference>
<dbReference type="Gene3D" id="1.20.140.10">
    <property type="entry name" value="Butyryl-CoA Dehydrogenase, subunit A, domain 3"/>
    <property type="match status" value="1"/>
</dbReference>
<evidence type="ECO:0000259" key="8">
    <source>
        <dbReference type="Pfam" id="PF02770"/>
    </source>
</evidence>
<accession>A0A3M9MHR5</accession>
<gene>
    <name evidence="10" type="ORF">EFY87_03075</name>
</gene>
<dbReference type="OrthoDB" id="2769798at2"/>
<feature type="domain" description="Acyl-CoA dehydrogenase/oxidase N-terminal" evidence="9">
    <location>
        <begin position="7"/>
        <end position="115"/>
    </location>
</feature>
<dbReference type="InterPro" id="IPR046373">
    <property type="entry name" value="Acyl-CoA_Oxase/DH_mid-dom_sf"/>
</dbReference>
<evidence type="ECO:0000259" key="9">
    <source>
        <dbReference type="Pfam" id="PF02771"/>
    </source>
</evidence>
<dbReference type="PROSITE" id="PS00072">
    <property type="entry name" value="ACYL_COA_DH_1"/>
    <property type="match status" value="1"/>
</dbReference>
<evidence type="ECO:0000256" key="5">
    <source>
        <dbReference type="ARBA" id="ARBA00023002"/>
    </source>
</evidence>
<dbReference type="EMBL" id="RJJQ01000002">
    <property type="protein sequence ID" value="RNI24697.1"/>
    <property type="molecule type" value="Genomic_DNA"/>
</dbReference>
<dbReference type="FunFam" id="1.10.540.10:FF:000001">
    <property type="entry name" value="Very long-chain-specific acyl-CoA dehydrogenase, mitochondrial"/>
    <property type="match status" value="1"/>
</dbReference>
<dbReference type="InterPro" id="IPR009100">
    <property type="entry name" value="AcylCoA_DH/oxidase_NM_dom_sf"/>
</dbReference>
<dbReference type="FunFam" id="1.20.140.10:FF:000001">
    <property type="entry name" value="Acyl-CoA dehydrogenase"/>
    <property type="match status" value="1"/>
</dbReference>
<dbReference type="AlphaFoldDB" id="A0A3M9MHR5"/>
<comment type="cofactor">
    <cofactor evidence="1 6">
        <name>FAD</name>
        <dbReference type="ChEBI" id="CHEBI:57692"/>
    </cofactor>
</comment>
<feature type="domain" description="Acyl-CoA dehydrogenase/oxidase C-terminal" evidence="7">
    <location>
        <begin position="230"/>
        <end position="377"/>
    </location>
</feature>
<dbReference type="Pfam" id="PF02771">
    <property type="entry name" value="Acyl-CoA_dh_N"/>
    <property type="match status" value="1"/>
</dbReference>
<dbReference type="PANTHER" id="PTHR43884:SF40">
    <property type="entry name" value="ACYL-COA DEHYDROGENASE"/>
    <property type="match status" value="1"/>
</dbReference>
<evidence type="ECO:0000256" key="2">
    <source>
        <dbReference type="ARBA" id="ARBA00009347"/>
    </source>
</evidence>
<dbReference type="InterPro" id="IPR037069">
    <property type="entry name" value="AcylCoA_DH/ox_N_sf"/>
</dbReference>
<keyword evidence="11" id="KW-1185">Reference proteome</keyword>
<protein>
    <submittedName>
        <fullName evidence="10">Acyl-CoA dehydrogenase</fullName>
    </submittedName>
</protein>
<dbReference type="GO" id="GO:0050660">
    <property type="term" value="F:flavin adenine dinucleotide binding"/>
    <property type="evidence" value="ECO:0007669"/>
    <property type="project" value="InterPro"/>
</dbReference>
<dbReference type="InterPro" id="IPR006089">
    <property type="entry name" value="Acyl-CoA_DH_CS"/>
</dbReference>
<dbReference type="RefSeq" id="WP_123269989.1">
    <property type="nucleotide sequence ID" value="NZ_RJJQ01000002.1"/>
</dbReference>
<dbReference type="GO" id="GO:0003995">
    <property type="term" value="F:acyl-CoA dehydrogenase activity"/>
    <property type="evidence" value="ECO:0007669"/>
    <property type="project" value="InterPro"/>
</dbReference>
<proteinExistence type="inferred from homology"/>
<keyword evidence="5 6" id="KW-0560">Oxidoreductase</keyword>
<dbReference type="Pfam" id="PF00441">
    <property type="entry name" value="Acyl-CoA_dh_1"/>
    <property type="match status" value="1"/>
</dbReference>
<dbReference type="FunFam" id="2.40.110.10:FF:000002">
    <property type="entry name" value="Acyl-CoA dehydrogenase fadE12"/>
    <property type="match status" value="1"/>
</dbReference>
<evidence type="ECO:0000256" key="1">
    <source>
        <dbReference type="ARBA" id="ARBA00001974"/>
    </source>
</evidence>
<dbReference type="SUPFAM" id="SSF56645">
    <property type="entry name" value="Acyl-CoA dehydrogenase NM domain-like"/>
    <property type="match status" value="1"/>
</dbReference>
<dbReference type="InterPro" id="IPR006091">
    <property type="entry name" value="Acyl-CoA_Oxase/DH_mid-dom"/>
</dbReference>
<dbReference type="Pfam" id="PF02770">
    <property type="entry name" value="Acyl-CoA_dh_M"/>
    <property type="match status" value="1"/>
</dbReference>
<dbReference type="Gene3D" id="2.40.110.10">
    <property type="entry name" value="Butyryl-CoA Dehydrogenase, subunit A, domain 2"/>
    <property type="match status" value="1"/>
</dbReference>
<sequence>MDDDDFTDILASVREFVRTRVVPLEEQIEAADRIPDELIAESKQMGLFGLAIPEEYGGIGLDALQDVRLAMELGYTTPAYRSLFGTNNGIAGQVLVNYGTEEQKQQWLPRLASGEVIASFALTEDGAGSDPSGMRTAAVKDGDTYLITGSKRFITNAQLAQVLVVFARTNPNASGTKGISAFLVDTDSPGLTIGPHDKKMGQEGAWTSELFFDDVVVGTDRLIGGKEEVGFHAAMASLAKGRLHISAICVGQAQRILDESVRHAATATQGGKPIGTFQLIQGMIGESYAELRAARALALEAAHEFRDGTDRKLGPSASKLFASEMLGRVADRGVQIHGGMGYMRTVPVERFYRAARLFRIYEGTSEVQKLVLARQLLKAEGL</sequence>
<organism evidence="10 11">
    <name type="scientific">Flexivirga caeni</name>
    <dbReference type="NCBI Taxonomy" id="2294115"/>
    <lineage>
        <taxon>Bacteria</taxon>
        <taxon>Bacillati</taxon>
        <taxon>Actinomycetota</taxon>
        <taxon>Actinomycetes</taxon>
        <taxon>Micrococcales</taxon>
        <taxon>Dermacoccaceae</taxon>
        <taxon>Flexivirga</taxon>
    </lineage>
</organism>